<dbReference type="SUPFAM" id="SSF48726">
    <property type="entry name" value="Immunoglobulin"/>
    <property type="match status" value="1"/>
</dbReference>
<feature type="disulfide bond" evidence="5">
    <location>
        <begin position="754"/>
        <end position="781"/>
    </location>
</feature>
<keyword evidence="4 5" id="KW-1015">Disulfide bond</keyword>
<feature type="domain" description="Sushi" evidence="7">
    <location>
        <begin position="1"/>
        <end position="41"/>
    </location>
</feature>
<name>T1J421_STRMM</name>
<dbReference type="STRING" id="126957.T1J421"/>
<dbReference type="InterPro" id="IPR013783">
    <property type="entry name" value="Ig-like_fold"/>
</dbReference>
<dbReference type="InterPro" id="IPR051503">
    <property type="entry name" value="ComplSys_Reg/VirEntry_Med"/>
</dbReference>
<feature type="region of interest" description="Disordered" evidence="6">
    <location>
        <begin position="189"/>
        <end position="208"/>
    </location>
</feature>
<dbReference type="PANTHER" id="PTHR45785">
    <property type="entry name" value="COMPLEMENT FACTOR H-RELATED"/>
    <property type="match status" value="1"/>
</dbReference>
<evidence type="ECO:0000259" key="7">
    <source>
        <dbReference type="PROSITE" id="PS50923"/>
    </source>
</evidence>
<comment type="subcellular location">
    <subcellularLocation>
        <location evidence="1">Virion</location>
    </subcellularLocation>
</comment>
<dbReference type="Proteomes" id="UP000014500">
    <property type="component" value="Unassembled WGS sequence"/>
</dbReference>
<comment type="caution">
    <text evidence="5">Lacks conserved residue(s) required for the propagation of feature annotation.</text>
</comment>
<feature type="domain" description="Sushi" evidence="7">
    <location>
        <begin position="844"/>
        <end position="900"/>
    </location>
</feature>
<protein>
    <recommendedName>
        <fullName evidence="7">Sushi domain-containing protein</fullName>
    </recommendedName>
</protein>
<dbReference type="Gene3D" id="2.10.70.10">
    <property type="entry name" value="Complement Module, domain 1"/>
    <property type="match status" value="10"/>
</dbReference>
<feature type="disulfide bond" evidence="5">
    <location>
        <begin position="814"/>
        <end position="841"/>
    </location>
</feature>
<dbReference type="InterPro" id="IPR036179">
    <property type="entry name" value="Ig-like_dom_sf"/>
</dbReference>
<evidence type="ECO:0000256" key="1">
    <source>
        <dbReference type="ARBA" id="ARBA00004328"/>
    </source>
</evidence>
<dbReference type="PROSITE" id="PS50923">
    <property type="entry name" value="SUSHI"/>
    <property type="match status" value="9"/>
</dbReference>
<keyword evidence="9" id="KW-1185">Reference proteome</keyword>
<reference evidence="8" key="2">
    <citation type="submission" date="2015-02" db="UniProtKB">
        <authorList>
            <consortium name="EnsemblMetazoa"/>
        </authorList>
    </citation>
    <scope>IDENTIFICATION</scope>
</reference>
<evidence type="ECO:0000313" key="8">
    <source>
        <dbReference type="EnsemblMetazoa" id="SMAR008349-PA"/>
    </source>
</evidence>
<reference evidence="9" key="1">
    <citation type="submission" date="2011-05" db="EMBL/GenBank/DDBJ databases">
        <authorList>
            <person name="Richards S.R."/>
            <person name="Qu J."/>
            <person name="Jiang H."/>
            <person name="Jhangiani S.N."/>
            <person name="Agravi P."/>
            <person name="Goodspeed R."/>
            <person name="Gross S."/>
            <person name="Mandapat C."/>
            <person name="Jackson L."/>
            <person name="Mathew T."/>
            <person name="Pu L."/>
            <person name="Thornton R."/>
            <person name="Saada N."/>
            <person name="Wilczek-Boney K.B."/>
            <person name="Lee S."/>
            <person name="Kovar C."/>
            <person name="Wu Y."/>
            <person name="Scherer S.E."/>
            <person name="Worley K.C."/>
            <person name="Muzny D.M."/>
            <person name="Gibbs R."/>
        </authorList>
    </citation>
    <scope>NUCLEOTIDE SEQUENCE</scope>
    <source>
        <strain evidence="9">Brora</strain>
    </source>
</reference>
<dbReference type="SUPFAM" id="SSF57535">
    <property type="entry name" value="Complement control module/SCR domain"/>
    <property type="match status" value="8"/>
</dbReference>
<feature type="disulfide bond" evidence="5">
    <location>
        <begin position="246"/>
        <end position="273"/>
    </location>
</feature>
<evidence type="ECO:0000313" key="9">
    <source>
        <dbReference type="Proteomes" id="UP000014500"/>
    </source>
</evidence>
<evidence type="ECO:0000256" key="6">
    <source>
        <dbReference type="SAM" id="MobiDB-lite"/>
    </source>
</evidence>
<feature type="domain" description="Sushi" evidence="7">
    <location>
        <begin position="726"/>
        <end position="783"/>
    </location>
</feature>
<feature type="domain" description="Sushi" evidence="7">
    <location>
        <begin position="440"/>
        <end position="506"/>
    </location>
</feature>
<evidence type="ECO:0000256" key="3">
    <source>
        <dbReference type="ARBA" id="ARBA00022729"/>
    </source>
</evidence>
<keyword evidence="3" id="KW-0732">Signal</keyword>
<dbReference type="HOGENOM" id="CLU_020848_0_0_1"/>
<feature type="disulfide bond" evidence="5">
    <location>
        <begin position="477"/>
        <end position="504"/>
    </location>
</feature>
<accession>T1J421</accession>
<dbReference type="InterPro" id="IPR035976">
    <property type="entry name" value="Sushi/SCR/CCP_sf"/>
</dbReference>
<dbReference type="InterPro" id="IPR000436">
    <property type="entry name" value="Sushi_SCR_CCP_dom"/>
</dbReference>
<evidence type="ECO:0000256" key="4">
    <source>
        <dbReference type="ARBA" id="ARBA00023157"/>
    </source>
</evidence>
<dbReference type="eggNOG" id="KOG4297">
    <property type="taxonomic scope" value="Eukaryota"/>
</dbReference>
<feature type="domain" description="Sushi" evidence="7">
    <location>
        <begin position="276"/>
        <end position="340"/>
    </location>
</feature>
<evidence type="ECO:0000256" key="2">
    <source>
        <dbReference type="ARBA" id="ARBA00022659"/>
    </source>
</evidence>
<dbReference type="EnsemblMetazoa" id="SMAR008349-RA">
    <property type="protein sequence ID" value="SMAR008349-PA"/>
    <property type="gene ID" value="SMAR008349"/>
</dbReference>
<evidence type="ECO:0000256" key="5">
    <source>
        <dbReference type="PROSITE-ProRule" id="PRU00302"/>
    </source>
</evidence>
<keyword evidence="2 5" id="KW-0768">Sushi</keyword>
<feature type="disulfide bond" evidence="5">
    <location>
        <begin position="311"/>
        <end position="338"/>
    </location>
</feature>
<dbReference type="CDD" id="cd00033">
    <property type="entry name" value="CCP"/>
    <property type="match status" value="6"/>
</dbReference>
<dbReference type="PANTHER" id="PTHR45785:SF2">
    <property type="entry name" value="COMPLEMENT FACTOR H-RELATED"/>
    <property type="match status" value="1"/>
</dbReference>
<dbReference type="PhylomeDB" id="T1J421"/>
<dbReference type="Gene3D" id="2.60.40.10">
    <property type="entry name" value="Immunoglobulins"/>
    <property type="match status" value="1"/>
</dbReference>
<dbReference type="Pfam" id="PF00084">
    <property type="entry name" value="Sushi"/>
    <property type="match status" value="7"/>
</dbReference>
<feature type="domain" description="Sushi" evidence="7">
    <location>
        <begin position="100"/>
        <end position="171"/>
    </location>
</feature>
<dbReference type="EMBL" id="JH431834">
    <property type="status" value="NOT_ANNOTATED_CDS"/>
    <property type="molecule type" value="Genomic_DNA"/>
</dbReference>
<dbReference type="SMART" id="SM00032">
    <property type="entry name" value="CCP"/>
    <property type="match status" value="10"/>
</dbReference>
<dbReference type="AlphaFoldDB" id="T1J421"/>
<dbReference type="OMA" id="DHHDNNT"/>
<feature type="domain" description="Sushi" evidence="7">
    <location>
        <begin position="784"/>
        <end position="843"/>
    </location>
</feature>
<organism evidence="8 9">
    <name type="scientific">Strigamia maritima</name>
    <name type="common">European centipede</name>
    <name type="synonym">Geophilus maritimus</name>
    <dbReference type="NCBI Taxonomy" id="126957"/>
    <lineage>
        <taxon>Eukaryota</taxon>
        <taxon>Metazoa</taxon>
        <taxon>Ecdysozoa</taxon>
        <taxon>Arthropoda</taxon>
        <taxon>Myriapoda</taxon>
        <taxon>Chilopoda</taxon>
        <taxon>Pleurostigmophora</taxon>
        <taxon>Geophilomorpha</taxon>
        <taxon>Linotaeniidae</taxon>
        <taxon>Strigamia</taxon>
    </lineage>
</organism>
<proteinExistence type="predicted"/>
<feature type="domain" description="Sushi" evidence="7">
    <location>
        <begin position="42"/>
        <end position="99"/>
    </location>
</feature>
<sequence length="900" mass="100837">MKATHGQVIQVTCDEQYEISYNVSWVKCVNGTWSVLPICLPARCKTLPPRPRHGMVIAPKTEHGMRAMYKCRDGFVLRGNNITECMFGQWTGHTPYCQEIYCPFPGAIDFGKILLVGNMGLYDYRPYVRKVTNNRQIMFECDKGYKLVDGPPGATCIGGRWSPKQLPRCIIGRHPRLLWHKRRRKRSSDNLAAVKNHSRRNPAASSCSPIPDAPYIHVKILQYGDDNTSFVVEGNLPQRTEVKVHCARGYGLNIGNRTAKCVRGKWRPRVPECITLGCKVPKVQNGVYHHQDLTAPENSEITHGEVATFSCLVGYQIQGPDTMRCWFGEWAIENFPECSSAPCELPHITHGQYGGGYRAGLTISHGSMVDYECENEYVKSTLRAIRCHLGDLKPRLPACHHQSMHIIPVLDGLPEGTDIQFKQHGSDISIIDFPASSFKRSCGPPARVQNALVYRDGRLITDNEHQFLDGTEVLFNCIASITGEKSTWKITCEDGNWVGRPHRCGALVGEQNFTTAIQILKFVHFCSSFVEGDPGSDYYEYLRNRSCVFRNTEPHLVTFYGDMRITDETMEFPPGTELVSRCRDVGKYARLGSVRRRCIGGEWDGVKPTCFGLSQENDYALEKPPTILFRHQLGPIAQSNDGRLIVYPGTILHLECLWLRKFGTPRWETSQSFRKYPEGWTADPGRDSQLEYRLSIYHAQKDDSGLYTCITPKQHRHAVEIIVKAVHCPKIPDGSGLHISNPSNKMNTRVTFSCKNGNALIGSEQAICLPSGNWSAPPPACENVECPETIPVTDQELRMDIRGREAGGKVIFSCAPGYGLRGPAETICESTGQWSQPLPHCEEVRCHVPEAPVNGYIQGLNAVYKSSDIVQFNCNQGFMMEGQAIIVCQDNGRWSGSMPN</sequence>
<feature type="domain" description="Sushi" evidence="7">
    <location>
        <begin position="205"/>
        <end position="275"/>
    </location>
</feature>